<proteinExistence type="predicted"/>
<accession>A0A0A8XSK1</accession>
<evidence type="ECO:0000313" key="1">
    <source>
        <dbReference type="EMBL" id="JAD15615.1"/>
    </source>
</evidence>
<reference evidence="1" key="1">
    <citation type="submission" date="2014-09" db="EMBL/GenBank/DDBJ databases">
        <authorList>
            <person name="Magalhaes I.L.F."/>
            <person name="Oliveira U."/>
            <person name="Santos F.R."/>
            <person name="Vidigal T.H.D.A."/>
            <person name="Brescovit A.D."/>
            <person name="Santos A.J."/>
        </authorList>
    </citation>
    <scope>NUCLEOTIDE SEQUENCE</scope>
    <source>
        <tissue evidence="1">Shoot tissue taken approximately 20 cm above the soil surface</tissue>
    </source>
</reference>
<organism evidence="1">
    <name type="scientific">Arundo donax</name>
    <name type="common">Giant reed</name>
    <name type="synonym">Donax arundinaceus</name>
    <dbReference type="NCBI Taxonomy" id="35708"/>
    <lineage>
        <taxon>Eukaryota</taxon>
        <taxon>Viridiplantae</taxon>
        <taxon>Streptophyta</taxon>
        <taxon>Embryophyta</taxon>
        <taxon>Tracheophyta</taxon>
        <taxon>Spermatophyta</taxon>
        <taxon>Magnoliopsida</taxon>
        <taxon>Liliopsida</taxon>
        <taxon>Poales</taxon>
        <taxon>Poaceae</taxon>
        <taxon>PACMAD clade</taxon>
        <taxon>Arundinoideae</taxon>
        <taxon>Arundineae</taxon>
        <taxon>Arundo</taxon>
    </lineage>
</organism>
<sequence length="29" mass="3403">MECLSLIHALSYCHCLVLRTPWSLQMIKL</sequence>
<protein>
    <submittedName>
        <fullName evidence="1">Uncharacterized protein</fullName>
    </submittedName>
</protein>
<dbReference type="EMBL" id="GBRH01282280">
    <property type="protein sequence ID" value="JAD15615.1"/>
    <property type="molecule type" value="Transcribed_RNA"/>
</dbReference>
<name>A0A0A8XSK1_ARUDO</name>
<dbReference type="AlphaFoldDB" id="A0A0A8XSK1"/>
<reference evidence="1" key="2">
    <citation type="journal article" date="2015" name="Data Brief">
        <title>Shoot transcriptome of the giant reed, Arundo donax.</title>
        <authorList>
            <person name="Barrero R.A."/>
            <person name="Guerrero F.D."/>
            <person name="Moolhuijzen P."/>
            <person name="Goolsby J.A."/>
            <person name="Tidwell J."/>
            <person name="Bellgard S.E."/>
            <person name="Bellgard M.I."/>
        </authorList>
    </citation>
    <scope>NUCLEOTIDE SEQUENCE</scope>
    <source>
        <tissue evidence="1">Shoot tissue taken approximately 20 cm above the soil surface</tissue>
    </source>
</reference>